<feature type="binding site" evidence="1">
    <location>
        <position position="118"/>
    </location>
    <ligand>
        <name>Zn(2+)</name>
        <dbReference type="ChEBI" id="CHEBI:29105"/>
        <note>catalytic</note>
    </ligand>
</feature>
<dbReference type="EMBL" id="CP019962">
    <property type="protein sequence ID" value="ARD67012.1"/>
    <property type="molecule type" value="Genomic_DNA"/>
</dbReference>
<evidence type="ECO:0000313" key="2">
    <source>
        <dbReference type="EMBL" id="ARD67012.1"/>
    </source>
</evidence>
<dbReference type="Gene3D" id="1.10.390.10">
    <property type="entry name" value="Neutral Protease Domain 2"/>
    <property type="match status" value="2"/>
</dbReference>
<dbReference type="InterPro" id="IPR027268">
    <property type="entry name" value="Peptidase_M4/M1_CTD_sf"/>
</dbReference>
<dbReference type="AlphaFoldDB" id="A0AAC9QWG9"/>
<organism evidence="2 3">
    <name type="scientific">Eubacterium limosum</name>
    <dbReference type="NCBI Taxonomy" id="1736"/>
    <lineage>
        <taxon>Bacteria</taxon>
        <taxon>Bacillati</taxon>
        <taxon>Bacillota</taxon>
        <taxon>Clostridia</taxon>
        <taxon>Eubacteriales</taxon>
        <taxon>Eubacteriaceae</taxon>
        <taxon>Eubacterium</taxon>
    </lineage>
</organism>
<dbReference type="PANTHER" id="PTHR45726">
    <property type="entry name" value="LEUKOTRIENE A-4 HYDROLASE"/>
    <property type="match status" value="1"/>
</dbReference>
<feature type="binding site" evidence="1">
    <location>
        <position position="122"/>
    </location>
    <ligand>
        <name>Zn(2+)</name>
        <dbReference type="ChEBI" id="CHEBI:29105"/>
        <note>catalytic</note>
    </ligand>
</feature>
<dbReference type="GO" id="GO:0046872">
    <property type="term" value="F:metal ion binding"/>
    <property type="evidence" value="ECO:0007669"/>
    <property type="project" value="UniProtKB-KW"/>
</dbReference>
<dbReference type="InterPro" id="IPR034015">
    <property type="entry name" value="M1_LTA4H"/>
</dbReference>
<dbReference type="Proteomes" id="UP000192391">
    <property type="component" value="Chromosome"/>
</dbReference>
<evidence type="ECO:0008006" key="4">
    <source>
        <dbReference type="Google" id="ProtNLM"/>
    </source>
</evidence>
<reference evidence="3" key="1">
    <citation type="journal article" date="2017" name="Sci. Rep.">
        <title>Determination of the Genome and Primary Transcriptome of Syngas Fermenting Eubacterium limosum ATCC 8486.</title>
        <authorList>
            <person name="Song Y."/>
            <person name="Shin J."/>
            <person name="Jeong Y."/>
            <person name="Jin S."/>
            <person name="Lee J.K."/>
            <person name="Kim D.R."/>
            <person name="Kim S.C."/>
            <person name="Cho S."/>
            <person name="Cho B.K."/>
        </authorList>
    </citation>
    <scope>NUCLEOTIDE SEQUENCE [LARGE SCALE GENOMIC DNA]</scope>
    <source>
        <strain evidence="3">ATCC 8486</strain>
    </source>
</reference>
<evidence type="ECO:0000256" key="1">
    <source>
        <dbReference type="PIRSR" id="PIRSR634015-3"/>
    </source>
</evidence>
<name>A0AAC9QWG9_EUBLI</name>
<accession>A0AAC9QWG9</accession>
<evidence type="ECO:0000313" key="3">
    <source>
        <dbReference type="Proteomes" id="UP000192391"/>
    </source>
</evidence>
<keyword evidence="1" id="KW-0862">Zinc</keyword>
<protein>
    <recommendedName>
        <fullName evidence="4">Peptidase M1 membrane alanine aminopeptidase domain-containing protein</fullName>
    </recommendedName>
</protein>
<feature type="binding site" evidence="1">
    <location>
        <position position="141"/>
    </location>
    <ligand>
        <name>Zn(2+)</name>
        <dbReference type="ChEBI" id="CHEBI:29105"/>
        <note>catalytic</note>
    </ligand>
</feature>
<dbReference type="PANTHER" id="PTHR45726:SF3">
    <property type="entry name" value="LEUKOTRIENE A-4 HYDROLASE"/>
    <property type="match status" value="1"/>
</dbReference>
<keyword evidence="1" id="KW-0479">Metal-binding</keyword>
<gene>
    <name evidence="2" type="ORF">B2M23_16390</name>
</gene>
<comment type="cofactor">
    <cofactor evidence="1">
        <name>Zn(2+)</name>
        <dbReference type="ChEBI" id="CHEBI:29105"/>
    </cofactor>
    <text evidence="1">Binds 1 zinc ion per subunit.</text>
</comment>
<sequence length="246" mass="27810">MIGTGDAIIADDTVMADYHFTANAVRDVIFVIGNDYHVATDVVDGITVNSYYHSGREEKGQEALNVAMDTLKDCNYRLGTYPYSRFNVVETQMEMLGMEYPQVVLITMADEGVPSSVHEIMHQWFYSLVGSNSYTSAWLDESLATYLANPGLVGYSGYITQPYSAFASDPDYTLAMYFCGASMYNRLEEAYGKSTMTDFMRQILEQYAYKEISTQDLVNLLADYFGADNEILKEYIEPQYLENIPK</sequence>
<proteinExistence type="predicted"/>
<dbReference type="RefSeq" id="WP_038352319.1">
    <property type="nucleotide sequence ID" value="NZ_CP019962.1"/>
</dbReference>
<dbReference type="KEGG" id="elim:B2M23_16390"/>
<dbReference type="SUPFAM" id="SSF55486">
    <property type="entry name" value="Metalloproteases ('zincins'), catalytic domain"/>
    <property type="match status" value="1"/>
</dbReference>